<feature type="domain" description="PTS EIIA type-4" evidence="6">
    <location>
        <begin position="3"/>
        <end position="127"/>
    </location>
</feature>
<sequence>MSYVGIVLISHSPKVVEGIKDIIRQMVPDVPVEPAGGTDDDSIGTNVEKIQQAIENAYSEKGVLLFFDLGSAMMNAELAVEMADYDQVKVVKAPLLEGSYVAAVESGMGKTLEEVEKAAQSVLEEME</sequence>
<organism evidence="7 8">
    <name type="scientific">Salinibacillus aidingensis</name>
    <dbReference type="NCBI Taxonomy" id="237684"/>
    <lineage>
        <taxon>Bacteria</taxon>
        <taxon>Bacillati</taxon>
        <taxon>Bacillota</taxon>
        <taxon>Bacilli</taxon>
        <taxon>Bacillales</taxon>
        <taxon>Bacillaceae</taxon>
        <taxon>Salinibacillus</taxon>
    </lineage>
</organism>
<keyword evidence="7" id="KW-0418">Kinase</keyword>
<comment type="catalytic activity">
    <reaction evidence="1">
        <text>dihydroxyacetone + phosphoenolpyruvate = dihydroxyacetone phosphate + pyruvate</text>
        <dbReference type="Rhea" id="RHEA:18381"/>
        <dbReference type="ChEBI" id="CHEBI:15361"/>
        <dbReference type="ChEBI" id="CHEBI:16016"/>
        <dbReference type="ChEBI" id="CHEBI:57642"/>
        <dbReference type="ChEBI" id="CHEBI:58702"/>
        <dbReference type="EC" id="2.7.1.121"/>
    </reaction>
</comment>
<dbReference type="NCBIfam" id="TIGR02364">
    <property type="entry name" value="dha_pts"/>
    <property type="match status" value="1"/>
</dbReference>
<comment type="subunit">
    <text evidence="5">Homodimer. The dihydroxyacetone kinase complex is composed of a homodimer of DhaM, a homodimer of DhaK and the subunit DhaL.</text>
</comment>
<dbReference type="GO" id="GO:0016301">
    <property type="term" value="F:kinase activity"/>
    <property type="evidence" value="ECO:0007669"/>
    <property type="project" value="UniProtKB-KW"/>
</dbReference>
<evidence type="ECO:0000256" key="3">
    <source>
        <dbReference type="ARBA" id="ARBA00012095"/>
    </source>
</evidence>
<dbReference type="InterPro" id="IPR012844">
    <property type="entry name" value="DhaM_N"/>
</dbReference>
<dbReference type="InterPro" id="IPR004701">
    <property type="entry name" value="PTS_EIIA_man-typ"/>
</dbReference>
<keyword evidence="8" id="KW-1185">Reference proteome</keyword>
<comment type="caution">
    <text evidence="7">The sequence shown here is derived from an EMBL/GenBank/DDBJ whole genome shotgun (WGS) entry which is preliminary data.</text>
</comment>
<evidence type="ECO:0000259" key="6">
    <source>
        <dbReference type="PROSITE" id="PS51096"/>
    </source>
</evidence>
<dbReference type="PANTHER" id="PTHR38594:SF1">
    <property type="entry name" value="PEP-DEPENDENT DIHYDROXYACETONE KINASE, PHOSPHORYL DONOR SUBUNIT DHAM"/>
    <property type="match status" value="1"/>
</dbReference>
<evidence type="ECO:0000256" key="2">
    <source>
        <dbReference type="ARBA" id="ARBA00002788"/>
    </source>
</evidence>
<evidence type="ECO:0000256" key="4">
    <source>
        <dbReference type="ARBA" id="ARBA00022679"/>
    </source>
</evidence>
<evidence type="ECO:0000256" key="5">
    <source>
        <dbReference type="ARBA" id="ARBA00046577"/>
    </source>
</evidence>
<dbReference type="RefSeq" id="WP_343842325.1">
    <property type="nucleotide sequence ID" value="NZ_BAAADO010000006.1"/>
</dbReference>
<evidence type="ECO:0000256" key="1">
    <source>
        <dbReference type="ARBA" id="ARBA00001113"/>
    </source>
</evidence>
<evidence type="ECO:0000313" key="7">
    <source>
        <dbReference type="EMBL" id="GAA0499203.1"/>
    </source>
</evidence>
<dbReference type="PANTHER" id="PTHR38594">
    <property type="entry name" value="PEP-DEPENDENT DIHYDROXYACETONE KINASE, PHOSPHORYL DONOR SUBUNIT DHAM"/>
    <property type="match status" value="1"/>
</dbReference>
<dbReference type="InterPro" id="IPR036662">
    <property type="entry name" value="PTS_EIIA_man-typ_sf"/>
</dbReference>
<name>A0ABP3LFR4_9BACI</name>
<comment type="function">
    <text evidence="2">Component of the dihydroxyacetone kinase complex, which is responsible for the phosphoenolpyruvate (PEP)-dependent phosphorylation of dihydroxyacetone. DhaM serves as the phosphoryl donor. Is phosphorylated by phosphoenolpyruvate in an EI- and HPr-dependent reaction, and a phosphorelay system on histidine residues finally leads to phosphoryl transfer to DhaL and dihydroxyacetone.</text>
</comment>
<dbReference type="PROSITE" id="PS51096">
    <property type="entry name" value="PTS_EIIA_TYPE_4"/>
    <property type="match status" value="1"/>
</dbReference>
<gene>
    <name evidence="7" type="primary">dhaM</name>
    <name evidence="7" type="ORF">GCM10008986_27930</name>
</gene>
<dbReference type="Pfam" id="PF03610">
    <property type="entry name" value="EIIA-man"/>
    <property type="match status" value="1"/>
</dbReference>
<reference evidence="8" key="1">
    <citation type="journal article" date="2019" name="Int. J. Syst. Evol. Microbiol.">
        <title>The Global Catalogue of Microorganisms (GCM) 10K type strain sequencing project: providing services to taxonomists for standard genome sequencing and annotation.</title>
        <authorList>
            <consortium name="The Broad Institute Genomics Platform"/>
            <consortium name="The Broad Institute Genome Sequencing Center for Infectious Disease"/>
            <person name="Wu L."/>
            <person name="Ma J."/>
        </authorList>
    </citation>
    <scope>NUCLEOTIDE SEQUENCE [LARGE SCALE GENOMIC DNA]</scope>
    <source>
        <strain evidence="8">JCM 12389</strain>
    </source>
</reference>
<keyword evidence="4" id="KW-0808">Transferase</keyword>
<dbReference type="EC" id="2.7.1.121" evidence="3"/>
<dbReference type="Proteomes" id="UP001500880">
    <property type="component" value="Unassembled WGS sequence"/>
</dbReference>
<proteinExistence type="predicted"/>
<protein>
    <recommendedName>
        <fullName evidence="3">phosphoenolpyruvate--glycerone phosphotransferase</fullName>
        <ecNumber evidence="3">2.7.1.121</ecNumber>
    </recommendedName>
</protein>
<dbReference type="EMBL" id="BAAADO010000006">
    <property type="protein sequence ID" value="GAA0499203.1"/>
    <property type="molecule type" value="Genomic_DNA"/>
</dbReference>
<dbReference type="Gene3D" id="3.40.50.510">
    <property type="entry name" value="Phosphotransferase system, mannose-type IIA component"/>
    <property type="match status" value="1"/>
</dbReference>
<accession>A0ABP3LFR4</accession>
<dbReference type="SUPFAM" id="SSF53062">
    <property type="entry name" value="PTS system fructose IIA component-like"/>
    <property type="match status" value="1"/>
</dbReference>
<evidence type="ECO:0000313" key="8">
    <source>
        <dbReference type="Proteomes" id="UP001500880"/>
    </source>
</evidence>
<dbReference type="InterPro" id="IPR039643">
    <property type="entry name" value="DhaM"/>
</dbReference>